<dbReference type="KEGG" id="pmg:P9301_14101"/>
<dbReference type="InterPro" id="IPR026385">
    <property type="entry name" value="LegC-like"/>
</dbReference>
<dbReference type="CDD" id="cd00616">
    <property type="entry name" value="AHBA_syn"/>
    <property type="match status" value="1"/>
</dbReference>
<evidence type="ECO:0000313" key="5">
    <source>
        <dbReference type="Proteomes" id="UP000001430"/>
    </source>
</evidence>
<keyword evidence="5" id="KW-1185">Reference proteome</keyword>
<protein>
    <submittedName>
        <fullName evidence="4">Predicted pyridoxal phosphate-dependent enzyme</fullName>
    </submittedName>
</protein>
<dbReference type="eggNOG" id="COG0399">
    <property type="taxonomic scope" value="Bacteria"/>
</dbReference>
<dbReference type="GO" id="GO:0030170">
    <property type="term" value="F:pyridoxal phosphate binding"/>
    <property type="evidence" value="ECO:0007669"/>
    <property type="project" value="TreeGrafter"/>
</dbReference>
<gene>
    <name evidence="4" type="ordered locus">P9301_14101</name>
</gene>
<dbReference type="AlphaFoldDB" id="A3PE58"/>
<feature type="active site" description="Proton acceptor" evidence="1">
    <location>
        <position position="223"/>
    </location>
</feature>
<dbReference type="InterPro" id="IPR000653">
    <property type="entry name" value="DegT/StrS_aminotransferase"/>
</dbReference>
<dbReference type="GO" id="GO:0008483">
    <property type="term" value="F:transaminase activity"/>
    <property type="evidence" value="ECO:0007669"/>
    <property type="project" value="TreeGrafter"/>
</dbReference>
<dbReference type="RefSeq" id="WP_011863342.1">
    <property type="nucleotide sequence ID" value="NC_009091.1"/>
</dbReference>
<evidence type="ECO:0000256" key="2">
    <source>
        <dbReference type="PIRSR" id="PIRSR000390-2"/>
    </source>
</evidence>
<sequence>MTNIIFCNEIVDAIENVVRKPNQSNDILLHEPYFKDNKALDYVKDCIDKAWVSTSGDWVTKFENKIKKITSSQNAIAITNGTVGLRLALSLVGVNKGDEVIMPPLTFIATANAIAHLNATPHFVDIEKDTLGLNPEILSKHLKNVAEKRNGVVFNKISGKKISAIIVVHVFGIPAKINQLIKVADEWDLPVIEDAAEALGSKVKGKDCGTFGTLGVYSFNGNKIVTTGGGGVIVTNDNILAKKAKHLSTTAKMEDDNGNIIHDQIAWNDRMPNINAALGFAQLEVFNERLKLKRLLAKNYIESFKSIKNINVLQEEKSSEFSNYWLVTLILDKDLNDISFIRNTIINLAKDRGIQLRPCWQLIHKTEMYNKCFRSNLDISESLSKLIISLPSSPQIVI</sequence>
<dbReference type="STRING" id="167546.P9301_14101"/>
<dbReference type="SUPFAM" id="SSF53383">
    <property type="entry name" value="PLP-dependent transferases"/>
    <property type="match status" value="1"/>
</dbReference>
<dbReference type="InterPro" id="IPR015424">
    <property type="entry name" value="PyrdxlP-dep_Trfase"/>
</dbReference>
<evidence type="ECO:0000256" key="3">
    <source>
        <dbReference type="RuleBase" id="RU004508"/>
    </source>
</evidence>
<dbReference type="PIRSF" id="PIRSF000390">
    <property type="entry name" value="PLP_StrS"/>
    <property type="match status" value="1"/>
</dbReference>
<feature type="modified residue" description="N6-(pyridoxal phosphate)lysine" evidence="2">
    <location>
        <position position="223"/>
    </location>
</feature>
<dbReference type="Gene3D" id="3.40.640.10">
    <property type="entry name" value="Type I PLP-dependent aspartate aminotransferase-like (Major domain)"/>
    <property type="match status" value="1"/>
</dbReference>
<dbReference type="PANTHER" id="PTHR30244">
    <property type="entry name" value="TRANSAMINASE"/>
    <property type="match status" value="1"/>
</dbReference>
<comment type="similarity">
    <text evidence="3">Belongs to the DegT/DnrJ/EryC1 family.</text>
</comment>
<evidence type="ECO:0000313" key="4">
    <source>
        <dbReference type="EMBL" id="ABO18033.1"/>
    </source>
</evidence>
<dbReference type="HOGENOM" id="CLU_033332_2_1_3"/>
<dbReference type="InterPro" id="IPR015421">
    <property type="entry name" value="PyrdxlP-dep_Trfase_major"/>
</dbReference>
<evidence type="ECO:0000256" key="1">
    <source>
        <dbReference type="PIRSR" id="PIRSR000390-1"/>
    </source>
</evidence>
<dbReference type="GO" id="GO:0000271">
    <property type="term" value="P:polysaccharide biosynthetic process"/>
    <property type="evidence" value="ECO:0007669"/>
    <property type="project" value="TreeGrafter"/>
</dbReference>
<dbReference type="OrthoDB" id="9810913at2"/>
<dbReference type="PANTHER" id="PTHR30244:SF30">
    <property type="entry name" value="BLR5990 PROTEIN"/>
    <property type="match status" value="1"/>
</dbReference>
<dbReference type="Pfam" id="PF01041">
    <property type="entry name" value="DegT_DnrJ_EryC1"/>
    <property type="match status" value="1"/>
</dbReference>
<accession>A3PE58</accession>
<reference evidence="4 5" key="1">
    <citation type="journal article" date="2007" name="PLoS Genet.">
        <title>Patterns and implications of gene gain and loss in the evolution of Prochlorococcus.</title>
        <authorList>
            <person name="Kettler G.C."/>
            <person name="Martiny A.C."/>
            <person name="Huang K."/>
            <person name="Zucker J."/>
            <person name="Coleman M.L."/>
            <person name="Rodrigue S."/>
            <person name="Chen F."/>
            <person name="Lapidus A."/>
            <person name="Ferriera S."/>
            <person name="Johnson J."/>
            <person name="Steglich C."/>
            <person name="Church G.M."/>
            <person name="Richardson P."/>
            <person name="Chisholm S.W."/>
        </authorList>
    </citation>
    <scope>NUCLEOTIDE SEQUENCE [LARGE SCALE GENOMIC DNA]</scope>
    <source>
        <strain evidence="4 5">MIT 9301</strain>
    </source>
</reference>
<dbReference type="NCBIfam" id="TIGR04181">
    <property type="entry name" value="NHT_00031"/>
    <property type="match status" value="1"/>
</dbReference>
<organism evidence="4 5">
    <name type="scientific">Prochlorococcus marinus (strain MIT 9301)</name>
    <dbReference type="NCBI Taxonomy" id="167546"/>
    <lineage>
        <taxon>Bacteria</taxon>
        <taxon>Bacillati</taxon>
        <taxon>Cyanobacteriota</taxon>
        <taxon>Cyanophyceae</taxon>
        <taxon>Synechococcales</taxon>
        <taxon>Prochlorococcaceae</taxon>
        <taxon>Prochlorococcus</taxon>
    </lineage>
</organism>
<name>A3PE58_PROM0</name>
<keyword evidence="2 3" id="KW-0663">Pyridoxal phosphate</keyword>
<proteinExistence type="inferred from homology"/>
<dbReference type="EMBL" id="CP000576">
    <property type="protein sequence ID" value="ABO18033.1"/>
    <property type="molecule type" value="Genomic_DNA"/>
</dbReference>
<dbReference type="Proteomes" id="UP000001430">
    <property type="component" value="Chromosome"/>
</dbReference>